<evidence type="ECO:0000256" key="2">
    <source>
        <dbReference type="SAM" id="Coils"/>
    </source>
</evidence>
<keyword evidence="5" id="KW-1185">Reference proteome</keyword>
<dbReference type="NCBIfam" id="TIGR01730">
    <property type="entry name" value="RND_mfp"/>
    <property type="match status" value="1"/>
</dbReference>
<dbReference type="Gene3D" id="1.10.287.470">
    <property type="entry name" value="Helix hairpin bin"/>
    <property type="match status" value="1"/>
</dbReference>
<dbReference type="RefSeq" id="WP_094059408.1">
    <property type="nucleotide sequence ID" value="NZ_CP022530.1"/>
</dbReference>
<dbReference type="KEGG" id="bsan:CHH28_05700"/>
<dbReference type="GO" id="GO:1990281">
    <property type="term" value="C:efflux pump complex"/>
    <property type="evidence" value="ECO:0007669"/>
    <property type="project" value="TreeGrafter"/>
</dbReference>
<dbReference type="EMBL" id="CP022530">
    <property type="protein sequence ID" value="ASP38209.1"/>
    <property type="molecule type" value="Genomic_DNA"/>
</dbReference>
<evidence type="ECO:0000259" key="3">
    <source>
        <dbReference type="Pfam" id="PF25973"/>
    </source>
</evidence>
<comment type="similarity">
    <text evidence="1">Belongs to the membrane fusion protein (MFP) (TC 8.A.1) family.</text>
</comment>
<dbReference type="PANTHER" id="PTHR30469">
    <property type="entry name" value="MULTIDRUG RESISTANCE PROTEIN MDTA"/>
    <property type="match status" value="1"/>
</dbReference>
<evidence type="ECO:0000256" key="1">
    <source>
        <dbReference type="ARBA" id="ARBA00009477"/>
    </source>
</evidence>
<dbReference type="Gene3D" id="2.40.30.170">
    <property type="match status" value="1"/>
</dbReference>
<dbReference type="InterPro" id="IPR006143">
    <property type="entry name" value="RND_pump_MFP"/>
</dbReference>
<dbReference type="GO" id="GO:0015562">
    <property type="term" value="F:efflux transmembrane transporter activity"/>
    <property type="evidence" value="ECO:0007669"/>
    <property type="project" value="TreeGrafter"/>
</dbReference>
<feature type="domain" description="CzcB-like barrel-sandwich hybrid" evidence="3">
    <location>
        <begin position="76"/>
        <end position="208"/>
    </location>
</feature>
<organism evidence="4 5">
    <name type="scientific">Bacterioplanes sanyensis</name>
    <dbReference type="NCBI Taxonomy" id="1249553"/>
    <lineage>
        <taxon>Bacteria</taxon>
        <taxon>Pseudomonadati</taxon>
        <taxon>Pseudomonadota</taxon>
        <taxon>Gammaproteobacteria</taxon>
        <taxon>Oceanospirillales</taxon>
        <taxon>Oceanospirillaceae</taxon>
        <taxon>Bacterioplanes</taxon>
    </lineage>
</organism>
<dbReference type="Pfam" id="PF25973">
    <property type="entry name" value="BSH_CzcB"/>
    <property type="match status" value="1"/>
</dbReference>
<gene>
    <name evidence="4" type="ORF">CHH28_05700</name>
</gene>
<dbReference type="OrthoDB" id="9781888at2"/>
<evidence type="ECO:0000313" key="5">
    <source>
        <dbReference type="Proteomes" id="UP000202440"/>
    </source>
</evidence>
<dbReference type="SUPFAM" id="SSF111369">
    <property type="entry name" value="HlyD-like secretion proteins"/>
    <property type="match status" value="1"/>
</dbReference>
<feature type="coiled-coil region" evidence="2">
    <location>
        <begin position="107"/>
        <end position="141"/>
    </location>
</feature>
<dbReference type="Gene3D" id="2.40.50.100">
    <property type="match status" value="1"/>
</dbReference>
<dbReference type="InterPro" id="IPR058647">
    <property type="entry name" value="BSH_CzcB-like"/>
</dbReference>
<evidence type="ECO:0000313" key="4">
    <source>
        <dbReference type="EMBL" id="ASP38209.1"/>
    </source>
</evidence>
<reference evidence="4 5" key="1">
    <citation type="submission" date="2017-07" db="EMBL/GenBank/DDBJ databases">
        <title>Annotated genome sequence of Bacterioplanes sanyensis isolated from Red Sea.</title>
        <authorList>
            <person name="Rehman Z.U."/>
        </authorList>
    </citation>
    <scope>NUCLEOTIDE SEQUENCE [LARGE SCALE GENOMIC DNA]</scope>
    <source>
        <strain evidence="4 5">NV9</strain>
    </source>
</reference>
<sequence length="368" mass="40212">MTSVTSWRPLALALLALVVTITLVAVQLSVAKPSTAAPAQAATMPQVDVIYAEAQAHTLVVSGYGSAQGRYQQPLTAAVDGQVVAVSSQFEAGQPVAAGTPLLTLQSQSYQAALATAQRELADAKVAYLEEQRASQQAQQEWQASNMGEPESELVLRQPQLQAAQARWQQAKQQVELAWQQLRDTELRAPFDAVVMQRTVAPGEYLARGNVAGELVSSDMLYIRVPLSLSQWQQLPSREQLLTSHWQAWVEDIETGQRWSAYISQVDQHVDAEQRQRSLTLAVAAPLEQQPPLYPGTFVKAALQANVQDSVWQLPASVLSAAGQIWYVDEQQQLASFTADVVARDQQALYVRPPADLVAQRVAVVRSP</sequence>
<protein>
    <submittedName>
        <fullName evidence="4">Efflux transporter periplasmic adaptor subunit</fullName>
    </submittedName>
</protein>
<accession>A0A222FHG6</accession>
<proteinExistence type="inferred from homology"/>
<name>A0A222FHG6_9GAMM</name>
<keyword evidence="2" id="KW-0175">Coiled coil</keyword>
<dbReference type="AlphaFoldDB" id="A0A222FHG6"/>
<dbReference type="Proteomes" id="UP000202440">
    <property type="component" value="Chromosome"/>
</dbReference>
<dbReference type="PANTHER" id="PTHR30469:SF12">
    <property type="entry name" value="MULTIDRUG RESISTANCE PROTEIN MDTA"/>
    <property type="match status" value="1"/>
</dbReference>